<feature type="region of interest" description="Disordered" evidence="1">
    <location>
        <begin position="1"/>
        <end position="32"/>
    </location>
</feature>
<dbReference type="Proteomes" id="UP000183063">
    <property type="component" value="Unassembled WGS sequence"/>
</dbReference>
<dbReference type="OrthoDB" id="8404757at2"/>
<evidence type="ECO:0000313" key="5">
    <source>
        <dbReference type="Proteomes" id="UP000183063"/>
    </source>
</evidence>
<dbReference type="PROSITE" id="PS50943">
    <property type="entry name" value="HTH_CROC1"/>
    <property type="match status" value="1"/>
</dbReference>
<dbReference type="CDD" id="cd00093">
    <property type="entry name" value="HTH_XRE"/>
    <property type="match status" value="1"/>
</dbReference>
<feature type="domain" description="HTH cro/C1-type" evidence="2">
    <location>
        <begin position="39"/>
        <end position="93"/>
    </location>
</feature>
<evidence type="ECO:0000256" key="1">
    <source>
        <dbReference type="SAM" id="MobiDB-lite"/>
    </source>
</evidence>
<reference evidence="4 6" key="3">
    <citation type="submission" date="2016-10" db="EMBL/GenBank/DDBJ databases">
        <authorList>
            <person name="Varghese N."/>
            <person name="Submissions S."/>
        </authorList>
    </citation>
    <scope>NUCLEOTIDE SEQUENCE [LARGE SCALE GENOMIC DNA]</scope>
    <source>
        <strain evidence="4 6">CGMCC 1.7071</strain>
    </source>
</reference>
<evidence type="ECO:0000313" key="6">
    <source>
        <dbReference type="Proteomes" id="UP000198939"/>
    </source>
</evidence>
<dbReference type="Pfam" id="PF01381">
    <property type="entry name" value="HTH_3"/>
    <property type="match status" value="1"/>
</dbReference>
<evidence type="ECO:0000313" key="4">
    <source>
        <dbReference type="EMBL" id="SEN50084.1"/>
    </source>
</evidence>
<dbReference type="SMART" id="SM00530">
    <property type="entry name" value="HTH_XRE"/>
    <property type="match status" value="1"/>
</dbReference>
<dbReference type="RefSeq" id="WP_072372737.1">
    <property type="nucleotide sequence ID" value="NZ_FNXB01000007.1"/>
</dbReference>
<reference evidence="5" key="2">
    <citation type="submission" date="2016-10" db="EMBL/GenBank/DDBJ databases">
        <authorList>
            <person name="Wibberg D."/>
        </authorList>
    </citation>
    <scope>NUCLEOTIDE SEQUENCE [LARGE SCALE GENOMIC DNA]</scope>
</reference>
<dbReference type="InterPro" id="IPR010982">
    <property type="entry name" value="Lambda_DNA-bd_dom_sf"/>
</dbReference>
<dbReference type="EMBL" id="FNXB01000007">
    <property type="protein sequence ID" value="SEH63796.1"/>
    <property type="molecule type" value="Genomic_DNA"/>
</dbReference>
<name>A0A1H8H287_9HYPH</name>
<dbReference type="SUPFAM" id="SSF47413">
    <property type="entry name" value="lambda repressor-like DNA-binding domains"/>
    <property type="match status" value="1"/>
</dbReference>
<dbReference type="STRING" id="501024.RTCCBAU85039_1522"/>
<evidence type="ECO:0000313" key="3">
    <source>
        <dbReference type="EMBL" id="SEH63796.1"/>
    </source>
</evidence>
<organism evidence="3 5">
    <name type="scientific">Rhizobium tibeticum</name>
    <dbReference type="NCBI Taxonomy" id="501024"/>
    <lineage>
        <taxon>Bacteria</taxon>
        <taxon>Pseudomonadati</taxon>
        <taxon>Pseudomonadota</taxon>
        <taxon>Alphaproteobacteria</taxon>
        <taxon>Hyphomicrobiales</taxon>
        <taxon>Rhizobiaceae</taxon>
        <taxon>Rhizobium/Agrobacterium group</taxon>
        <taxon>Rhizobium</taxon>
    </lineage>
</organism>
<dbReference type="Gene3D" id="1.10.260.40">
    <property type="entry name" value="lambda repressor-like DNA-binding domains"/>
    <property type="match status" value="1"/>
</dbReference>
<dbReference type="InterPro" id="IPR001387">
    <property type="entry name" value="Cro/C1-type_HTH"/>
</dbReference>
<accession>A0A1H8H287</accession>
<dbReference type="Proteomes" id="UP000198939">
    <property type="component" value="Unassembled WGS sequence"/>
</dbReference>
<dbReference type="AlphaFoldDB" id="A0A1H8H287"/>
<keyword evidence="6" id="KW-1185">Reference proteome</keyword>
<evidence type="ECO:0000259" key="2">
    <source>
        <dbReference type="PROSITE" id="PS50943"/>
    </source>
</evidence>
<dbReference type="EMBL" id="FOCV01000005">
    <property type="protein sequence ID" value="SEN50084.1"/>
    <property type="molecule type" value="Genomic_DNA"/>
</dbReference>
<protein>
    <submittedName>
        <fullName evidence="4">Transcriptional regulator, contains XRE-family HTH domain</fullName>
    </submittedName>
    <submittedName>
        <fullName evidence="3">Transcriptional regulator, y4mF family</fullName>
    </submittedName>
</protein>
<sequence length="157" mass="17311">MKQGNEKTWRAKRGHAAVRAVPSPSGDTHPVDRHVGQQIRIRRIQSNVSLSDLAAGIGVSFQQVQKYENGKNRVSASMLYEVASCLRMPVSRFFDGLPEPASGDGYLAVAEIDERIAYISTSEGRQLIEDVLQLSPRLRSRVAQLVSSMAEEQAMEA</sequence>
<gene>
    <name evidence="3" type="ORF">RTCCBAU85039_1522</name>
    <name evidence="4" type="ORF">SAMN05216228_100514</name>
</gene>
<dbReference type="GO" id="GO:0003677">
    <property type="term" value="F:DNA binding"/>
    <property type="evidence" value="ECO:0007669"/>
    <property type="project" value="InterPro"/>
</dbReference>
<reference evidence="3" key="1">
    <citation type="submission" date="2016-10" db="EMBL/GenBank/DDBJ databases">
        <authorList>
            <person name="de Groot N.N."/>
        </authorList>
    </citation>
    <scope>NUCLEOTIDE SEQUENCE [LARGE SCALE GENOMIC DNA]</scope>
    <source>
        <strain evidence="3">CCBAU85039</strain>
    </source>
</reference>
<proteinExistence type="predicted"/>